<keyword evidence="4" id="KW-1185">Reference proteome</keyword>
<sequence length="398" mass="43398">MIRVEMLSTGDEVLHGQIVDTNAAWLADLLFQQGLPMTSRFTVGDKMESLVEALQTRSEAADVLIVNGGLGPTSDDLSAQAAAKACGVEVVLHEEWLAKMEAWFAGRGRVMAASNRKQAEIPDGAELIDNPVGTACGFALELNRCWIFFTPGVPSEFKVMVEQQILPRLKARFSVPEAPLCLRLTTFGRGESDLAAELEPLALPEGAVMGYRSSMPIIEIKLTGPASQRVAMEQVWQQVRLQLAECTIFEGTEGLPALLAREMTSRDLQLAVSEQFTAGLLQWQLASAGVPLSRGEVLPTMQEDLEAQASRTQAFAGEQGATLAISVGSLDEMEIALALHTPEATWAQRVKFNNARHNLKTRQDVVAMMAMNMLRRWLHGSEVSTGHGWIDVVETVKS</sequence>
<dbReference type="PANTHER" id="PTHR13939">
    <property type="entry name" value="NICOTINAMIDE-NUCLEOTIDE AMIDOHYDROLASE PNCC"/>
    <property type="match status" value="1"/>
</dbReference>
<dbReference type="PIRSF" id="PIRSF006728">
    <property type="entry name" value="CinA"/>
    <property type="match status" value="1"/>
</dbReference>
<dbReference type="EMBL" id="JBGFSN010000004">
    <property type="protein sequence ID" value="MFH8135127.1"/>
    <property type="molecule type" value="Genomic_DNA"/>
</dbReference>
<dbReference type="NCBIfam" id="TIGR00200">
    <property type="entry name" value="cinA_nterm"/>
    <property type="match status" value="1"/>
</dbReference>
<evidence type="ECO:0000256" key="1">
    <source>
        <dbReference type="HAMAP-Rule" id="MF_00226"/>
    </source>
</evidence>
<dbReference type="InterPro" id="IPR008135">
    <property type="entry name" value="Competence-induced_CinA"/>
</dbReference>
<dbReference type="InterPro" id="IPR001453">
    <property type="entry name" value="MoaB/Mog_dom"/>
</dbReference>
<dbReference type="InterPro" id="IPR036425">
    <property type="entry name" value="MoaB/Mog-like_dom_sf"/>
</dbReference>
<dbReference type="SMART" id="SM00852">
    <property type="entry name" value="MoCF_biosynth"/>
    <property type="match status" value="1"/>
</dbReference>
<comment type="caution">
    <text evidence="3">The sequence shown here is derived from an EMBL/GenBank/DDBJ whole genome shotgun (WGS) entry which is preliminary data.</text>
</comment>
<evidence type="ECO:0000313" key="3">
    <source>
        <dbReference type="EMBL" id="MFH8135127.1"/>
    </source>
</evidence>
<organism evidence="3 4">
    <name type="scientific">Pantoea osteomyelitidis</name>
    <dbReference type="NCBI Taxonomy" id="3230026"/>
    <lineage>
        <taxon>Bacteria</taxon>
        <taxon>Pseudomonadati</taxon>
        <taxon>Pseudomonadota</taxon>
        <taxon>Gammaproteobacteria</taxon>
        <taxon>Enterobacterales</taxon>
        <taxon>Erwiniaceae</taxon>
        <taxon>Pantoea</taxon>
    </lineage>
</organism>
<dbReference type="SUPFAM" id="SSF53218">
    <property type="entry name" value="Molybdenum cofactor biosynthesis proteins"/>
    <property type="match status" value="1"/>
</dbReference>
<dbReference type="RefSeq" id="WP_397215512.1">
    <property type="nucleotide sequence ID" value="NZ_JBGFSN010000004.1"/>
</dbReference>
<gene>
    <name evidence="3" type="ORF">ABU178_13205</name>
</gene>
<dbReference type="HAMAP" id="MF_00226_B">
    <property type="entry name" value="CinA_B"/>
    <property type="match status" value="1"/>
</dbReference>
<dbReference type="CDD" id="cd00885">
    <property type="entry name" value="cinA"/>
    <property type="match status" value="1"/>
</dbReference>
<dbReference type="Gene3D" id="3.40.980.10">
    <property type="entry name" value="MoaB/Mog-like domain"/>
    <property type="match status" value="1"/>
</dbReference>
<evidence type="ECO:0000259" key="2">
    <source>
        <dbReference type="SMART" id="SM00852"/>
    </source>
</evidence>
<dbReference type="Pfam" id="PF00994">
    <property type="entry name" value="MoCF_biosynth"/>
    <property type="match status" value="1"/>
</dbReference>
<dbReference type="Proteomes" id="UP001611251">
    <property type="component" value="Unassembled WGS sequence"/>
</dbReference>
<accession>A0ABW7PY13</accession>
<comment type="similarity">
    <text evidence="1">Belongs to the CinA family.</text>
</comment>
<reference evidence="3 4" key="1">
    <citation type="submission" date="2024-08" db="EMBL/GenBank/DDBJ databases">
        <title>Pantoea ronii - a newly identified human opportunistic pathogen.</title>
        <authorList>
            <person name="Keidar-Friedman D."/>
            <person name="Sorek N."/>
            <person name="Leshin-Carmel D."/>
            <person name="Tsur A."/>
            <person name="Amsalem M."/>
            <person name="Tolkach D."/>
            <person name="Brosh-Nissimov T."/>
        </authorList>
    </citation>
    <scope>NUCLEOTIDE SEQUENCE [LARGE SCALE GENOMIC DNA]</scope>
    <source>
        <strain evidence="3 4">AA23256</strain>
    </source>
</reference>
<name>A0ABW7PY13_9GAMM</name>
<evidence type="ECO:0000313" key="4">
    <source>
        <dbReference type="Proteomes" id="UP001611251"/>
    </source>
</evidence>
<dbReference type="InterPro" id="IPR050101">
    <property type="entry name" value="CinA"/>
</dbReference>
<dbReference type="NCBIfam" id="TIGR00177">
    <property type="entry name" value="molyb_syn"/>
    <property type="match status" value="1"/>
</dbReference>
<feature type="domain" description="MoaB/Mog" evidence="2">
    <location>
        <begin position="5"/>
        <end position="172"/>
    </location>
</feature>
<protein>
    <recommendedName>
        <fullName evidence="1">CinA-like protein</fullName>
    </recommendedName>
</protein>
<proteinExistence type="inferred from homology"/>
<dbReference type="PANTHER" id="PTHR13939:SF0">
    <property type="entry name" value="NMN AMIDOHYDROLASE-LIKE PROTEIN YFAY"/>
    <property type="match status" value="1"/>
</dbReference>
<dbReference type="NCBIfam" id="NF002978">
    <property type="entry name" value="PRK03673.1"/>
    <property type="match status" value="1"/>
</dbReference>